<dbReference type="InterPro" id="IPR041662">
    <property type="entry name" value="SusD-like_2"/>
</dbReference>
<feature type="chain" id="PRO_5012096769" evidence="1">
    <location>
        <begin position="20"/>
        <end position="499"/>
    </location>
</feature>
<organism evidence="2 3">
    <name type="scientific">Pontibacter indicus</name>
    <dbReference type="NCBI Taxonomy" id="1317125"/>
    <lineage>
        <taxon>Bacteria</taxon>
        <taxon>Pseudomonadati</taxon>
        <taxon>Bacteroidota</taxon>
        <taxon>Cytophagia</taxon>
        <taxon>Cytophagales</taxon>
        <taxon>Hymenobacteraceae</taxon>
        <taxon>Pontibacter</taxon>
    </lineage>
</organism>
<sequence length="499" mass="55098">MKKITIIKGVVLAFLLAIASSCDDYLDVNVSPNNLQNASVQSLLPGAQIGTGFFVGNTAQIITSLWMQQMAGTGTQTDPYDRYNVSPENNEWNAIYATLLDDLEQIVQQGREEGNFHYAGMARIQQAYVYLVATDLWGDIPFSQALNITEFPKPAYDPQEQVYAGVVQLLDEGLADLDKTTVTAASLGDQIYGGDLAKWRKAANSIKLKLYLQSRKTNPNSASAITQLVNEGNLISSNAENFNVRYFSSSGSFNPIYMYQHQTRINDMILSQRFYDSLSSLNDPRLPVFFTRTNGNYVTYDNGAFTSVPFTSPNRSRWGVYVVGNGTQNADGTISNGGAAPIRLITHTMVNFWLAEAALTLGTPGDPAEYFRQALQAQFDDITSFVGAGNLPANFQTDAAEYINRRVAAFQSASSTEGKLNILIRDKWASSVGNAYEAYNDYRRTGYPQLELAQNPQVGVTRIPVRWPYALGEIQGNSENVPLQDYPAGLLVPVWWMGE</sequence>
<feature type="signal peptide" evidence="1">
    <location>
        <begin position="1"/>
        <end position="19"/>
    </location>
</feature>
<keyword evidence="1" id="KW-0732">Signal</keyword>
<gene>
    <name evidence="2" type="ORF">SAMN05444128_2751</name>
</gene>
<dbReference type="PROSITE" id="PS51257">
    <property type="entry name" value="PROKAR_LIPOPROTEIN"/>
    <property type="match status" value="1"/>
</dbReference>
<dbReference type="STRING" id="1317125.SAMN05444128_2751"/>
<dbReference type="RefSeq" id="WP_076669635.1">
    <property type="nucleotide sequence ID" value="NZ_FTPP01000002.1"/>
</dbReference>
<keyword evidence="3" id="KW-1185">Reference proteome</keyword>
<evidence type="ECO:0000313" key="2">
    <source>
        <dbReference type="EMBL" id="SIT92179.1"/>
    </source>
</evidence>
<dbReference type="Gene3D" id="1.25.40.390">
    <property type="match status" value="1"/>
</dbReference>
<evidence type="ECO:0000313" key="3">
    <source>
        <dbReference type="Proteomes" id="UP000187181"/>
    </source>
</evidence>
<dbReference type="SUPFAM" id="SSF48452">
    <property type="entry name" value="TPR-like"/>
    <property type="match status" value="1"/>
</dbReference>
<dbReference type="EMBL" id="FTPP01000002">
    <property type="protein sequence ID" value="SIT92179.1"/>
    <property type="molecule type" value="Genomic_DNA"/>
</dbReference>
<accession>A0A1R3XKV2</accession>
<dbReference type="Proteomes" id="UP000187181">
    <property type="component" value="Unassembled WGS sequence"/>
</dbReference>
<dbReference type="AlphaFoldDB" id="A0A1R3XKV2"/>
<dbReference type="Pfam" id="PF12771">
    <property type="entry name" value="SusD-like_2"/>
    <property type="match status" value="1"/>
</dbReference>
<name>A0A1R3XKV2_9BACT</name>
<dbReference type="InterPro" id="IPR011990">
    <property type="entry name" value="TPR-like_helical_dom_sf"/>
</dbReference>
<protein>
    <submittedName>
        <fullName evidence="2">Starch-binding associating with outer membrane</fullName>
    </submittedName>
</protein>
<proteinExistence type="predicted"/>
<dbReference type="OrthoDB" id="622163at2"/>
<reference evidence="3" key="1">
    <citation type="submission" date="2017-01" db="EMBL/GenBank/DDBJ databases">
        <authorList>
            <person name="Varghese N."/>
            <person name="Submissions S."/>
        </authorList>
    </citation>
    <scope>NUCLEOTIDE SEQUENCE [LARGE SCALE GENOMIC DNA]</scope>
    <source>
        <strain evidence="3">LP100</strain>
    </source>
</reference>
<evidence type="ECO:0000256" key="1">
    <source>
        <dbReference type="SAM" id="SignalP"/>
    </source>
</evidence>